<protein>
    <submittedName>
        <fullName evidence="1">Unannotated protein</fullName>
    </submittedName>
</protein>
<reference evidence="1" key="1">
    <citation type="submission" date="2020-05" db="EMBL/GenBank/DDBJ databases">
        <authorList>
            <person name="Chiriac C."/>
            <person name="Salcher M."/>
            <person name="Ghai R."/>
            <person name="Kavagutti S V."/>
        </authorList>
    </citation>
    <scope>NUCLEOTIDE SEQUENCE</scope>
</reference>
<sequence length="83" mass="8558">MYSCSTPTAPGGKLVVVFGKVDCTGGIVAKSVGPTGTTVVAVPVTSTPQDVSTQADTINAVSPDFKFLFNITIYRKRFGTSGV</sequence>
<evidence type="ECO:0000313" key="1">
    <source>
        <dbReference type="EMBL" id="CAB5062236.1"/>
    </source>
</evidence>
<dbReference type="AlphaFoldDB" id="A0A6J7UBH7"/>
<organism evidence="1">
    <name type="scientific">freshwater metagenome</name>
    <dbReference type="NCBI Taxonomy" id="449393"/>
    <lineage>
        <taxon>unclassified sequences</taxon>
        <taxon>metagenomes</taxon>
        <taxon>ecological metagenomes</taxon>
    </lineage>
</organism>
<accession>A0A6J7UBH7</accession>
<gene>
    <name evidence="1" type="ORF">UFOPK4345_00432</name>
</gene>
<dbReference type="EMBL" id="CAFBQV010000048">
    <property type="protein sequence ID" value="CAB5062236.1"/>
    <property type="molecule type" value="Genomic_DNA"/>
</dbReference>
<proteinExistence type="predicted"/>
<name>A0A6J7UBH7_9ZZZZ</name>